<feature type="transmembrane region" description="Helical" evidence="1">
    <location>
        <begin position="17"/>
        <end position="40"/>
    </location>
</feature>
<sequence>LGRLWLNNNVCAVEKKMVWFMFCLCSIILNLSQWISKFLFLTSAVAFKLQCDPQVTKTIL</sequence>
<keyword evidence="3" id="KW-1185">Reference proteome</keyword>
<reference evidence="2" key="1">
    <citation type="submission" date="2025-08" db="UniProtKB">
        <authorList>
            <consortium name="Ensembl"/>
        </authorList>
    </citation>
    <scope>IDENTIFICATION</scope>
</reference>
<protein>
    <submittedName>
        <fullName evidence="2">Uncharacterized protein</fullName>
    </submittedName>
</protein>
<dbReference type="Proteomes" id="UP000233220">
    <property type="component" value="Unplaced"/>
</dbReference>
<keyword evidence="1" id="KW-0472">Membrane</keyword>
<dbReference type="AlphaFoldDB" id="A0A2K6U8P3"/>
<accession>A0A2K6U8P3</accession>
<dbReference type="GeneTree" id="ENSGT00910000146938"/>
<keyword evidence="1" id="KW-1133">Transmembrane helix</keyword>
<organism evidence="2 3">
    <name type="scientific">Saimiri boliviensis boliviensis</name>
    <name type="common">Bolivian squirrel monkey</name>
    <dbReference type="NCBI Taxonomy" id="39432"/>
    <lineage>
        <taxon>Eukaryota</taxon>
        <taxon>Metazoa</taxon>
        <taxon>Chordata</taxon>
        <taxon>Craniata</taxon>
        <taxon>Vertebrata</taxon>
        <taxon>Euteleostomi</taxon>
        <taxon>Mammalia</taxon>
        <taxon>Eutheria</taxon>
        <taxon>Euarchontoglires</taxon>
        <taxon>Primates</taxon>
        <taxon>Haplorrhini</taxon>
        <taxon>Platyrrhini</taxon>
        <taxon>Cebidae</taxon>
        <taxon>Saimiriinae</taxon>
        <taxon>Saimiri</taxon>
    </lineage>
</organism>
<dbReference type="Ensembl" id="ENSSBOT00000045156.1">
    <property type="protein sequence ID" value="ENSSBOP00000028276.1"/>
    <property type="gene ID" value="ENSSBOG00000030536.1"/>
</dbReference>
<keyword evidence="1" id="KW-0812">Transmembrane</keyword>
<evidence type="ECO:0000313" key="3">
    <source>
        <dbReference type="Proteomes" id="UP000233220"/>
    </source>
</evidence>
<proteinExistence type="predicted"/>
<dbReference type="OMA" id="ARGEPCS"/>
<evidence type="ECO:0000313" key="2">
    <source>
        <dbReference type="Ensembl" id="ENSSBOP00000028276.1"/>
    </source>
</evidence>
<reference evidence="2" key="2">
    <citation type="submission" date="2025-09" db="UniProtKB">
        <authorList>
            <consortium name="Ensembl"/>
        </authorList>
    </citation>
    <scope>IDENTIFICATION</scope>
</reference>
<evidence type="ECO:0000256" key="1">
    <source>
        <dbReference type="SAM" id="Phobius"/>
    </source>
</evidence>
<name>A0A2K6U8P3_SAIBB</name>